<reference evidence="1 2" key="1">
    <citation type="submission" date="2018-01" db="EMBL/GenBank/DDBJ databases">
        <authorList>
            <person name="Gaut B.S."/>
            <person name="Morton B.R."/>
            <person name="Clegg M.T."/>
            <person name="Duvall M.R."/>
        </authorList>
    </citation>
    <scope>NUCLEOTIDE SEQUENCE [LARGE SCALE GENOMIC DNA]</scope>
    <source>
        <strain evidence="1 2">HR-AV</strain>
    </source>
</reference>
<evidence type="ECO:0000313" key="2">
    <source>
        <dbReference type="Proteomes" id="UP000236893"/>
    </source>
</evidence>
<sequence>MYYQFVFIVISFWQFMQPSAIATKHKMNSDSAVIAINVLLKPDEKLAELAYQTNARFLQEYVQGFPLDETHVPHITLVQRYIYVSDLEKVIQAVSKMIKDTNSLNLKVKGFKSSKWETEGVAVLEVENSLELDLLEQKIVNAVHPFSVNGGNASAFVPNDNGIAIGQKIIKYVDEFVPMHSNSNYSPHLTIGLADTAFLHKLDQEPFSLFYFKPSAIAIYQLGDHGTARKELWSQKF</sequence>
<dbReference type="EMBL" id="PQVF01000007">
    <property type="protein sequence ID" value="POY36346.1"/>
    <property type="molecule type" value="Genomic_DNA"/>
</dbReference>
<dbReference type="InterPro" id="IPR009097">
    <property type="entry name" value="Cyclic_Pdiesterase"/>
</dbReference>
<accession>A0A2S5A1A0</accession>
<name>A0A2S5A1A0_9SPHI</name>
<proteinExistence type="predicted"/>
<gene>
    <name evidence="1" type="ORF">C3K47_11400</name>
</gene>
<dbReference type="Pfam" id="PF13563">
    <property type="entry name" value="2_5_RNA_ligase2"/>
    <property type="match status" value="1"/>
</dbReference>
<evidence type="ECO:0000313" key="1">
    <source>
        <dbReference type="EMBL" id="POY36346.1"/>
    </source>
</evidence>
<organism evidence="1 2">
    <name type="scientific">Solitalea longa</name>
    <dbReference type="NCBI Taxonomy" id="2079460"/>
    <lineage>
        <taxon>Bacteria</taxon>
        <taxon>Pseudomonadati</taxon>
        <taxon>Bacteroidota</taxon>
        <taxon>Sphingobacteriia</taxon>
        <taxon>Sphingobacteriales</taxon>
        <taxon>Sphingobacteriaceae</taxon>
        <taxon>Solitalea</taxon>
    </lineage>
</organism>
<dbReference type="AlphaFoldDB" id="A0A2S5A1A0"/>
<comment type="caution">
    <text evidence="1">The sequence shown here is derived from an EMBL/GenBank/DDBJ whole genome shotgun (WGS) entry which is preliminary data.</text>
</comment>
<dbReference type="SUPFAM" id="SSF55144">
    <property type="entry name" value="LigT-like"/>
    <property type="match status" value="1"/>
</dbReference>
<evidence type="ECO:0008006" key="3">
    <source>
        <dbReference type="Google" id="ProtNLM"/>
    </source>
</evidence>
<dbReference type="OrthoDB" id="268668at2"/>
<dbReference type="Proteomes" id="UP000236893">
    <property type="component" value="Unassembled WGS sequence"/>
</dbReference>
<dbReference type="Gene3D" id="3.90.1140.10">
    <property type="entry name" value="Cyclic phosphodiesterase"/>
    <property type="match status" value="1"/>
</dbReference>
<keyword evidence="2" id="KW-1185">Reference proteome</keyword>
<protein>
    <recommendedName>
        <fullName evidence="3">2'-5' RNA ligase</fullName>
    </recommendedName>
</protein>